<dbReference type="SUPFAM" id="SSF52540">
    <property type="entry name" value="P-loop containing nucleoside triphosphate hydrolases"/>
    <property type="match status" value="1"/>
</dbReference>
<evidence type="ECO:0000313" key="2">
    <source>
        <dbReference type="EMBL" id="RWR72043.1"/>
    </source>
</evidence>
<name>A0A443N0I6_9MAGN</name>
<organism evidence="2 3">
    <name type="scientific">Cinnamomum micranthum f. kanehirae</name>
    <dbReference type="NCBI Taxonomy" id="337451"/>
    <lineage>
        <taxon>Eukaryota</taxon>
        <taxon>Viridiplantae</taxon>
        <taxon>Streptophyta</taxon>
        <taxon>Embryophyta</taxon>
        <taxon>Tracheophyta</taxon>
        <taxon>Spermatophyta</taxon>
        <taxon>Magnoliopsida</taxon>
        <taxon>Magnoliidae</taxon>
        <taxon>Laurales</taxon>
        <taxon>Lauraceae</taxon>
        <taxon>Cinnamomum</taxon>
    </lineage>
</organism>
<dbReference type="InterPro" id="IPR050905">
    <property type="entry name" value="Plant_NBS-LRR"/>
</dbReference>
<comment type="caution">
    <text evidence="2">The sequence shown here is derived from an EMBL/GenBank/DDBJ whole genome shotgun (WGS) entry which is preliminary data.</text>
</comment>
<dbReference type="InterPro" id="IPR027417">
    <property type="entry name" value="P-loop_NTPase"/>
</dbReference>
<dbReference type="AlphaFoldDB" id="A0A443N0I6"/>
<evidence type="ECO:0000313" key="3">
    <source>
        <dbReference type="Proteomes" id="UP000283530"/>
    </source>
</evidence>
<dbReference type="InterPro" id="IPR002182">
    <property type="entry name" value="NB-ARC"/>
</dbReference>
<dbReference type="Gene3D" id="3.40.50.300">
    <property type="entry name" value="P-loop containing nucleotide triphosphate hydrolases"/>
    <property type="match status" value="1"/>
</dbReference>
<proteinExistence type="predicted"/>
<reference evidence="2 3" key="1">
    <citation type="journal article" date="2019" name="Nat. Plants">
        <title>Stout camphor tree genome fills gaps in understanding of flowering plant genome evolution.</title>
        <authorList>
            <person name="Chaw S.M."/>
            <person name="Liu Y.C."/>
            <person name="Wu Y.W."/>
            <person name="Wang H.Y."/>
            <person name="Lin C.I."/>
            <person name="Wu C.S."/>
            <person name="Ke H.M."/>
            <person name="Chang L.Y."/>
            <person name="Hsu C.Y."/>
            <person name="Yang H.T."/>
            <person name="Sudianto E."/>
            <person name="Hsu M.H."/>
            <person name="Wu K.P."/>
            <person name="Wang L.N."/>
            <person name="Leebens-Mack J.H."/>
            <person name="Tsai I.J."/>
        </authorList>
    </citation>
    <scope>NUCLEOTIDE SEQUENCE [LARGE SCALE GENOMIC DNA]</scope>
    <source>
        <strain evidence="3">cv. Chaw 1501</strain>
        <tissue evidence="2">Young leaves</tissue>
    </source>
</reference>
<dbReference type="Proteomes" id="UP000283530">
    <property type="component" value="Unassembled WGS sequence"/>
</dbReference>
<evidence type="ECO:0000259" key="1">
    <source>
        <dbReference type="Pfam" id="PF00931"/>
    </source>
</evidence>
<dbReference type="Pfam" id="PF00931">
    <property type="entry name" value="NB-ARC"/>
    <property type="match status" value="1"/>
</dbReference>
<gene>
    <name evidence="2" type="ORF">CKAN_00023500</name>
</gene>
<sequence length="190" mass="21062">MKLGKLVEDINQKITNLNNKRLGFEGKELSDVPLEKVEPQFLQNVEINSATESTLQKILGFIKDARTQKIGIWGMGGIGKTTTLKLLNDWPEVAQTFEIVICKEIKGRRKIEIAECLKLPVSNESDDRLKATGDVAMFSSIEPIARCIVQVCNGLPLAIVIVSSSLRKISEAVVWTNTFKGVTITNYISN</sequence>
<dbReference type="PANTHER" id="PTHR33463">
    <property type="entry name" value="NB-ARC DOMAIN-CONTAINING PROTEIN-RELATED"/>
    <property type="match status" value="1"/>
</dbReference>
<keyword evidence="3" id="KW-1185">Reference proteome</keyword>
<dbReference type="PANTHER" id="PTHR33463:SF209">
    <property type="entry name" value="DISEASE RESISTANCE PROTEIN RPS2-LIKE"/>
    <property type="match status" value="1"/>
</dbReference>
<feature type="domain" description="NB-ARC" evidence="1">
    <location>
        <begin position="52"/>
        <end position="104"/>
    </location>
</feature>
<accession>A0A443N0I6</accession>
<protein>
    <submittedName>
        <fullName evidence="2">Putative disease resistance protein isoform X2</fullName>
    </submittedName>
</protein>
<dbReference type="EMBL" id="QPKB01000001">
    <property type="protein sequence ID" value="RWR72043.1"/>
    <property type="molecule type" value="Genomic_DNA"/>
</dbReference>